<evidence type="ECO:0000256" key="2">
    <source>
        <dbReference type="ARBA" id="ARBA00022649"/>
    </source>
</evidence>
<dbReference type="PANTHER" id="PTHR33571">
    <property type="entry name" value="SSL8005 PROTEIN"/>
    <property type="match status" value="1"/>
</dbReference>
<keyword evidence="8" id="KW-0460">Magnesium</keyword>
<dbReference type="Gene3D" id="3.30.460.10">
    <property type="entry name" value="Beta Polymerase, domain 2"/>
    <property type="match status" value="1"/>
</dbReference>
<dbReference type="STRING" id="65393.PCC7424_3484"/>
<dbReference type="SUPFAM" id="SSF81301">
    <property type="entry name" value="Nucleotidyltransferase"/>
    <property type="match status" value="1"/>
</dbReference>
<dbReference type="InterPro" id="IPR052038">
    <property type="entry name" value="Type-VII_TA_antitoxin"/>
</dbReference>
<organism evidence="11 12">
    <name type="scientific">Gloeothece citriformis (strain PCC 7424)</name>
    <name type="common">Cyanothece sp. (strain PCC 7424)</name>
    <dbReference type="NCBI Taxonomy" id="65393"/>
    <lineage>
        <taxon>Bacteria</taxon>
        <taxon>Bacillati</taxon>
        <taxon>Cyanobacteriota</taxon>
        <taxon>Cyanophyceae</taxon>
        <taxon>Oscillatoriophycideae</taxon>
        <taxon>Chroococcales</taxon>
        <taxon>Aphanothecaceae</taxon>
        <taxon>Gloeothece</taxon>
        <taxon>Gloeothece citriformis</taxon>
    </lineage>
</organism>
<keyword evidence="3" id="KW-0808">Transferase</keyword>
<dbReference type="AlphaFoldDB" id="B7KFG1"/>
<evidence type="ECO:0000313" key="11">
    <source>
        <dbReference type="EMBL" id="ACK71877.1"/>
    </source>
</evidence>
<dbReference type="PANTHER" id="PTHR33571:SF12">
    <property type="entry name" value="BSL3053 PROTEIN"/>
    <property type="match status" value="1"/>
</dbReference>
<feature type="domain" description="Polymerase nucleotidyl transferase" evidence="10">
    <location>
        <begin position="25"/>
        <end position="100"/>
    </location>
</feature>
<keyword evidence="5" id="KW-0479">Metal-binding</keyword>
<dbReference type="eggNOG" id="COG1669">
    <property type="taxonomic scope" value="Bacteria"/>
</dbReference>
<keyword evidence="6" id="KW-0547">Nucleotide-binding</keyword>
<dbReference type="InterPro" id="IPR002934">
    <property type="entry name" value="Polymerase_NTP_transf_dom"/>
</dbReference>
<evidence type="ECO:0000256" key="9">
    <source>
        <dbReference type="ARBA" id="ARBA00038276"/>
    </source>
</evidence>
<evidence type="ECO:0000256" key="5">
    <source>
        <dbReference type="ARBA" id="ARBA00022723"/>
    </source>
</evidence>
<evidence type="ECO:0000259" key="10">
    <source>
        <dbReference type="Pfam" id="PF01909"/>
    </source>
</evidence>
<dbReference type="CDD" id="cd05403">
    <property type="entry name" value="NT_KNTase_like"/>
    <property type="match status" value="1"/>
</dbReference>
<keyword evidence="2" id="KW-1277">Toxin-antitoxin system</keyword>
<dbReference type="GO" id="GO:0005524">
    <property type="term" value="F:ATP binding"/>
    <property type="evidence" value="ECO:0007669"/>
    <property type="project" value="UniProtKB-KW"/>
</dbReference>
<gene>
    <name evidence="11" type="ordered locus">PCC7424_3484</name>
</gene>
<keyword evidence="7" id="KW-0067">ATP-binding</keyword>
<dbReference type="Pfam" id="PF01909">
    <property type="entry name" value="NTP_transf_2"/>
    <property type="match status" value="1"/>
</dbReference>
<keyword evidence="12" id="KW-1185">Reference proteome</keyword>
<evidence type="ECO:0000256" key="7">
    <source>
        <dbReference type="ARBA" id="ARBA00022840"/>
    </source>
</evidence>
<dbReference type="Proteomes" id="UP000002384">
    <property type="component" value="Chromosome"/>
</dbReference>
<dbReference type="InterPro" id="IPR043519">
    <property type="entry name" value="NT_sf"/>
</dbReference>
<accession>B7KFG1</accession>
<comment type="similarity">
    <text evidence="9">Belongs to the MntA antitoxin family.</text>
</comment>
<evidence type="ECO:0000256" key="4">
    <source>
        <dbReference type="ARBA" id="ARBA00022695"/>
    </source>
</evidence>
<dbReference type="HOGENOM" id="CLU_130257_4_1_3"/>
<sequence length="115" mass="13126">MAKIATELIPLIEKRTGLSSLSIASFCEYWQITKMALFGSVLRSDFNDNSDIDVLLKFAPNARQGLLTLARIKHQLEEFTGREVDLLIWQSIEKSENPIRQAEILSSAQIIYEQR</sequence>
<name>B7KFG1_GLOC7</name>
<protein>
    <submittedName>
        <fullName evidence="11">DNA polymerase beta domain protein region</fullName>
    </submittedName>
</protein>
<dbReference type="KEGG" id="cyc:PCC7424_3484"/>
<dbReference type="RefSeq" id="WP_015955472.1">
    <property type="nucleotide sequence ID" value="NC_011729.1"/>
</dbReference>
<evidence type="ECO:0000256" key="6">
    <source>
        <dbReference type="ARBA" id="ARBA00022741"/>
    </source>
</evidence>
<dbReference type="GO" id="GO:0016779">
    <property type="term" value="F:nucleotidyltransferase activity"/>
    <property type="evidence" value="ECO:0007669"/>
    <property type="project" value="UniProtKB-KW"/>
</dbReference>
<evidence type="ECO:0000256" key="8">
    <source>
        <dbReference type="ARBA" id="ARBA00022842"/>
    </source>
</evidence>
<proteinExistence type="inferred from homology"/>
<reference evidence="12" key="1">
    <citation type="journal article" date="2011" name="MBio">
        <title>Novel metabolic attributes of the genus Cyanothece, comprising a group of unicellular nitrogen-fixing Cyanobacteria.</title>
        <authorList>
            <person name="Bandyopadhyay A."/>
            <person name="Elvitigala T."/>
            <person name="Welsh E."/>
            <person name="Stockel J."/>
            <person name="Liberton M."/>
            <person name="Min H."/>
            <person name="Sherman L.A."/>
            <person name="Pakrasi H.B."/>
        </authorList>
    </citation>
    <scope>NUCLEOTIDE SEQUENCE [LARGE SCALE GENOMIC DNA]</scope>
    <source>
        <strain evidence="12">PCC 7424</strain>
    </source>
</reference>
<dbReference type="GO" id="GO:0046872">
    <property type="term" value="F:metal ion binding"/>
    <property type="evidence" value="ECO:0007669"/>
    <property type="project" value="UniProtKB-KW"/>
</dbReference>
<keyword evidence="4" id="KW-0548">Nucleotidyltransferase</keyword>
<comment type="cofactor">
    <cofactor evidence="1">
        <name>Mg(2+)</name>
        <dbReference type="ChEBI" id="CHEBI:18420"/>
    </cofactor>
</comment>
<dbReference type="EMBL" id="CP001291">
    <property type="protein sequence ID" value="ACK71877.1"/>
    <property type="molecule type" value="Genomic_DNA"/>
</dbReference>
<evidence type="ECO:0000256" key="3">
    <source>
        <dbReference type="ARBA" id="ARBA00022679"/>
    </source>
</evidence>
<evidence type="ECO:0000313" key="12">
    <source>
        <dbReference type="Proteomes" id="UP000002384"/>
    </source>
</evidence>
<evidence type="ECO:0000256" key="1">
    <source>
        <dbReference type="ARBA" id="ARBA00001946"/>
    </source>
</evidence>